<evidence type="ECO:0000313" key="2">
    <source>
        <dbReference type="Proteomes" id="UP000182379"/>
    </source>
</evidence>
<name>A0A1H2ZI92_ACIFE</name>
<dbReference type="RefSeq" id="WP_143025782.1">
    <property type="nucleotide sequence ID" value="NZ_FNOP01000015.1"/>
</dbReference>
<dbReference type="Proteomes" id="UP000182379">
    <property type="component" value="Unassembled WGS sequence"/>
</dbReference>
<gene>
    <name evidence="1" type="ORF">SAMN05216495_11514</name>
</gene>
<dbReference type="AlphaFoldDB" id="A0A1H2ZI92"/>
<dbReference type="EMBL" id="FNOP01000015">
    <property type="protein sequence ID" value="SDX17095.1"/>
    <property type="molecule type" value="Genomic_DNA"/>
</dbReference>
<evidence type="ECO:0008006" key="3">
    <source>
        <dbReference type="Google" id="ProtNLM"/>
    </source>
</evidence>
<organism evidence="1 2">
    <name type="scientific">Acidaminococcus fermentans</name>
    <dbReference type="NCBI Taxonomy" id="905"/>
    <lineage>
        <taxon>Bacteria</taxon>
        <taxon>Bacillati</taxon>
        <taxon>Bacillota</taxon>
        <taxon>Negativicutes</taxon>
        <taxon>Acidaminococcales</taxon>
        <taxon>Acidaminococcaceae</taxon>
        <taxon>Acidaminococcus</taxon>
    </lineage>
</organism>
<protein>
    <recommendedName>
        <fullName evidence="3">AP2 domain-containing protein</fullName>
    </recommendedName>
</protein>
<reference evidence="1 2" key="1">
    <citation type="submission" date="2016-10" db="EMBL/GenBank/DDBJ databases">
        <authorList>
            <person name="Varghese N."/>
            <person name="Submissions S."/>
        </authorList>
    </citation>
    <scope>NUCLEOTIDE SEQUENCE [LARGE SCALE GENOMIC DNA]</scope>
    <source>
        <strain evidence="1 2">WCC6</strain>
    </source>
</reference>
<comment type="caution">
    <text evidence="1">The sequence shown here is derived from an EMBL/GenBank/DDBJ whole genome shotgun (WGS) entry which is preliminary data.</text>
</comment>
<dbReference type="SUPFAM" id="SSF54171">
    <property type="entry name" value="DNA-binding domain"/>
    <property type="match status" value="1"/>
</dbReference>
<dbReference type="InterPro" id="IPR016177">
    <property type="entry name" value="DNA-bd_dom_sf"/>
</dbReference>
<sequence length="91" mass="10959">MRQIHRAKLAGRYLDKHVNKNSHSGHTGVCWRENMQKYYAYIMVNRKQIPLGYYENMEDAIAARKAAEEKYFRPRQEKVDAIRRMVKEKRS</sequence>
<accession>A0A1H2ZI92</accession>
<proteinExistence type="predicted"/>
<evidence type="ECO:0000313" key="1">
    <source>
        <dbReference type="EMBL" id="SDX17095.1"/>
    </source>
</evidence>
<dbReference type="GO" id="GO:0003677">
    <property type="term" value="F:DNA binding"/>
    <property type="evidence" value="ECO:0007669"/>
    <property type="project" value="InterPro"/>
</dbReference>